<evidence type="ECO:0000313" key="2">
    <source>
        <dbReference type="Proteomes" id="UP001165297"/>
    </source>
</evidence>
<dbReference type="RefSeq" id="WP_226189253.1">
    <property type="nucleotide sequence ID" value="NZ_JAJADQ010000012.1"/>
</dbReference>
<name>A0ABS8AH97_9BACT</name>
<organism evidence="1 2">
    <name type="scientific">Hymenobacter nitidus</name>
    <dbReference type="NCBI Taxonomy" id="2880929"/>
    <lineage>
        <taxon>Bacteria</taxon>
        <taxon>Pseudomonadati</taxon>
        <taxon>Bacteroidota</taxon>
        <taxon>Cytophagia</taxon>
        <taxon>Cytophagales</taxon>
        <taxon>Hymenobacteraceae</taxon>
        <taxon>Hymenobacter</taxon>
    </lineage>
</organism>
<gene>
    <name evidence="1" type="ORF">LGH70_19635</name>
</gene>
<protein>
    <recommendedName>
        <fullName evidence="3">HEPN AbiU2-like domain-containing protein</fullName>
    </recommendedName>
</protein>
<evidence type="ECO:0008006" key="3">
    <source>
        <dbReference type="Google" id="ProtNLM"/>
    </source>
</evidence>
<dbReference type="EMBL" id="JAJADQ010000012">
    <property type="protein sequence ID" value="MCB2379818.1"/>
    <property type="molecule type" value="Genomic_DNA"/>
</dbReference>
<evidence type="ECO:0000313" key="1">
    <source>
        <dbReference type="EMBL" id="MCB2379818.1"/>
    </source>
</evidence>
<proteinExistence type="predicted"/>
<sequence>MQNPENHIAELIFRVNRIEKCLEGYYKIVSPFLESLDGKSVNSKMALVAFDFLERVCYNCRGALYMIDPLRDTKNLLVPLSQIFRALIYDMVMAYWLFEDDKTFPERLMSEDANFIRTNTNKLRESSSEAEIQAIYQGWRNIAPNNFTTNAESISPLKTRKYTFSEICEYVGNTPQSTLIKDLSFAYTALSQQAHVSSFSKRLTYDKFGGSIHFFDLAVRCALSTSSMLLKIIDMPDAYLCQMEIDAELEPLYK</sequence>
<comment type="caution">
    <text evidence="1">The sequence shown here is derived from an EMBL/GenBank/DDBJ whole genome shotgun (WGS) entry which is preliminary data.</text>
</comment>
<accession>A0ABS8AH97</accession>
<reference evidence="1" key="1">
    <citation type="submission" date="2021-10" db="EMBL/GenBank/DDBJ databases">
        <authorList>
            <person name="Dean J.D."/>
            <person name="Kim M.K."/>
            <person name="Newey C.N."/>
            <person name="Stoker T.S."/>
            <person name="Thompson D.W."/>
            <person name="Grose J.H."/>
        </authorList>
    </citation>
    <scope>NUCLEOTIDE SEQUENCE</scope>
    <source>
        <strain evidence="1">BT635</strain>
    </source>
</reference>
<dbReference type="Proteomes" id="UP001165297">
    <property type="component" value="Unassembled WGS sequence"/>
</dbReference>
<keyword evidence="2" id="KW-1185">Reference proteome</keyword>